<gene>
    <name evidence="1" type="ORF">GYN08_22130</name>
</gene>
<evidence type="ECO:0000313" key="1">
    <source>
        <dbReference type="EMBL" id="NGZ77995.1"/>
    </source>
</evidence>
<sequence>MKTMKNAGAKAAKARGAKTIVQSGDLPGTNRINLKRIWIIGTLALGITLGSSLGGGRVEAGAVYRETPPASSDETASGKDAFLYALGAQSEQQVYDLMYDKGLSLREIAALNGGSQDELLALQVRELEQQLEQRLEGGQITKEAYIAHKAELPEIVAASLSSNMAAH</sequence>
<accession>A0ABX0FC88</accession>
<protein>
    <recommendedName>
        <fullName evidence="3">LysM domain-containing protein</fullName>
    </recommendedName>
</protein>
<dbReference type="RefSeq" id="WP_166279487.1">
    <property type="nucleotide sequence ID" value="NZ_JAAFGS010000013.1"/>
</dbReference>
<dbReference type="Proteomes" id="UP000800303">
    <property type="component" value="Unassembled WGS sequence"/>
</dbReference>
<keyword evidence="2" id="KW-1185">Reference proteome</keyword>
<evidence type="ECO:0000313" key="2">
    <source>
        <dbReference type="Proteomes" id="UP000800303"/>
    </source>
</evidence>
<comment type="caution">
    <text evidence="1">The sequence shown here is derived from an EMBL/GenBank/DDBJ whole genome shotgun (WGS) entry which is preliminary data.</text>
</comment>
<proteinExistence type="predicted"/>
<reference evidence="1 2" key="1">
    <citation type="submission" date="2020-01" db="EMBL/GenBank/DDBJ databases">
        <title>Polyphasic characterisation and genomic insights into a novel alkali tolerant bacterium VR-M41.</title>
        <authorList>
            <person name="Vemuluri V.R."/>
        </authorList>
    </citation>
    <scope>NUCLEOTIDE SEQUENCE [LARGE SCALE GENOMIC DNA]</scope>
    <source>
        <strain evidence="1 2">VR-M41</strain>
    </source>
</reference>
<name>A0ABX0FC88_9BACL</name>
<evidence type="ECO:0008006" key="3">
    <source>
        <dbReference type="Google" id="ProtNLM"/>
    </source>
</evidence>
<dbReference type="EMBL" id="JAAFGS010000013">
    <property type="protein sequence ID" value="NGZ77995.1"/>
    <property type="molecule type" value="Genomic_DNA"/>
</dbReference>
<organism evidence="1 2">
    <name type="scientific">Saccharibacillus alkalitolerans</name>
    <dbReference type="NCBI Taxonomy" id="2705290"/>
    <lineage>
        <taxon>Bacteria</taxon>
        <taxon>Bacillati</taxon>
        <taxon>Bacillota</taxon>
        <taxon>Bacilli</taxon>
        <taxon>Bacillales</taxon>
        <taxon>Paenibacillaceae</taxon>
        <taxon>Saccharibacillus</taxon>
    </lineage>
</organism>